<dbReference type="InterPro" id="IPR000276">
    <property type="entry name" value="GPCR_Rhodpsn"/>
</dbReference>
<dbReference type="PRINTS" id="PR01157">
    <property type="entry name" value="P2YPURNOCPTR"/>
</dbReference>
<name>A0A401NYC5_SCYTO</name>
<dbReference type="Proteomes" id="UP000288216">
    <property type="component" value="Unassembled WGS sequence"/>
</dbReference>
<dbReference type="Gene3D" id="1.20.1070.10">
    <property type="entry name" value="Rhodopsin 7-helix transmembrane proteins"/>
    <property type="match status" value="1"/>
</dbReference>
<evidence type="ECO:0000256" key="10">
    <source>
        <dbReference type="SAM" id="Phobius"/>
    </source>
</evidence>
<evidence type="ECO:0000256" key="7">
    <source>
        <dbReference type="ARBA" id="ARBA00023170"/>
    </source>
</evidence>
<comment type="caution">
    <text evidence="12">The sequence shown here is derived from an EMBL/GenBank/DDBJ whole genome shotgun (WGS) entry which is preliminary data.</text>
</comment>
<evidence type="ECO:0000313" key="13">
    <source>
        <dbReference type="Proteomes" id="UP000288216"/>
    </source>
</evidence>
<reference evidence="12 13" key="1">
    <citation type="journal article" date="2018" name="Nat. Ecol. Evol.">
        <title>Shark genomes provide insights into elasmobranch evolution and the origin of vertebrates.</title>
        <authorList>
            <person name="Hara Y"/>
            <person name="Yamaguchi K"/>
            <person name="Onimaru K"/>
            <person name="Kadota M"/>
            <person name="Koyanagi M"/>
            <person name="Keeley SD"/>
            <person name="Tatsumi K"/>
            <person name="Tanaka K"/>
            <person name="Motone F"/>
            <person name="Kageyama Y"/>
            <person name="Nozu R"/>
            <person name="Adachi N"/>
            <person name="Nishimura O"/>
            <person name="Nakagawa R"/>
            <person name="Tanegashima C"/>
            <person name="Kiyatake I"/>
            <person name="Matsumoto R"/>
            <person name="Murakumo K"/>
            <person name="Nishida K"/>
            <person name="Terakita A"/>
            <person name="Kuratani S"/>
            <person name="Sato K"/>
            <person name="Hyodo S Kuraku.S."/>
        </authorList>
    </citation>
    <scope>NUCLEOTIDE SEQUENCE [LARGE SCALE GENOMIC DNA]</scope>
</reference>
<feature type="transmembrane region" description="Helical" evidence="10">
    <location>
        <begin position="93"/>
        <end position="112"/>
    </location>
</feature>
<dbReference type="SUPFAM" id="SSF81321">
    <property type="entry name" value="Family A G protein-coupled receptor-like"/>
    <property type="match status" value="1"/>
</dbReference>
<evidence type="ECO:0000256" key="5">
    <source>
        <dbReference type="ARBA" id="ARBA00023040"/>
    </source>
</evidence>
<keyword evidence="8 9" id="KW-0807">Transducer</keyword>
<feature type="domain" description="G-protein coupled receptors family 1 profile" evidence="11">
    <location>
        <begin position="33"/>
        <end position="290"/>
    </location>
</feature>
<organism evidence="12 13">
    <name type="scientific">Scyliorhinus torazame</name>
    <name type="common">Cloudy catshark</name>
    <name type="synonym">Catulus torazame</name>
    <dbReference type="NCBI Taxonomy" id="75743"/>
    <lineage>
        <taxon>Eukaryota</taxon>
        <taxon>Metazoa</taxon>
        <taxon>Chordata</taxon>
        <taxon>Craniata</taxon>
        <taxon>Vertebrata</taxon>
        <taxon>Chondrichthyes</taxon>
        <taxon>Elasmobranchii</taxon>
        <taxon>Galeomorphii</taxon>
        <taxon>Galeoidea</taxon>
        <taxon>Carcharhiniformes</taxon>
        <taxon>Scyliorhinidae</taxon>
        <taxon>Scyliorhinus</taxon>
    </lineage>
</organism>
<evidence type="ECO:0000256" key="6">
    <source>
        <dbReference type="ARBA" id="ARBA00023136"/>
    </source>
</evidence>
<accession>A0A401NYC5</accession>
<feature type="transmembrane region" description="Helical" evidence="10">
    <location>
        <begin position="133"/>
        <end position="155"/>
    </location>
</feature>
<dbReference type="EMBL" id="BFAA01008219">
    <property type="protein sequence ID" value="GCB65855.1"/>
    <property type="molecule type" value="Genomic_DNA"/>
</dbReference>
<evidence type="ECO:0000256" key="9">
    <source>
        <dbReference type="RuleBase" id="RU000688"/>
    </source>
</evidence>
<protein>
    <recommendedName>
        <fullName evidence="11">G-protein coupled receptors family 1 profile domain-containing protein</fullName>
    </recommendedName>
</protein>
<keyword evidence="4 10" id="KW-1133">Transmembrane helix</keyword>
<proteinExistence type="inferred from homology"/>
<dbReference type="PANTHER" id="PTHR24231">
    <property type="entry name" value="PURINOCEPTOR-RELATED G-PROTEIN COUPLED RECEPTOR"/>
    <property type="match status" value="1"/>
</dbReference>
<comment type="similarity">
    <text evidence="9">Belongs to the G-protein coupled receptor 1 family.</text>
</comment>
<dbReference type="PANTHER" id="PTHR24231:SF14">
    <property type="entry name" value="SUCCINATE RECEPTOR 1"/>
    <property type="match status" value="1"/>
</dbReference>
<dbReference type="OMA" id="AWCITIL"/>
<keyword evidence="3 9" id="KW-0812">Transmembrane</keyword>
<comment type="subcellular location">
    <subcellularLocation>
        <location evidence="1">Cell membrane</location>
        <topology evidence="1">Multi-pass membrane protein</topology>
    </subcellularLocation>
</comment>
<dbReference type="InterPro" id="IPR017452">
    <property type="entry name" value="GPCR_Rhodpsn_7TM"/>
</dbReference>
<evidence type="ECO:0000256" key="2">
    <source>
        <dbReference type="ARBA" id="ARBA00022475"/>
    </source>
</evidence>
<feature type="transmembrane region" description="Helical" evidence="10">
    <location>
        <begin position="181"/>
        <end position="204"/>
    </location>
</feature>
<evidence type="ECO:0000313" key="12">
    <source>
        <dbReference type="EMBL" id="GCB65855.1"/>
    </source>
</evidence>
<sequence length="317" mass="36716">MEMNNTCLDINPQLEKYYLPTMYGIEFILGLIGNLSVIWGYIFCLKDWSCSNIYLFNLSLTDLTFIFTLPMLVDYYGKGNEWTSGQVMCVVNRYILHANMYTSILFLCCISFDRYLLVMRPLKSHFFQKKWNAIVICLGIWIFVTLELVPIFVFIKDYDANGTDMADCLDYASSGHAFRSLIYSLFLTAFGFLIPLGIMLFFCIQTARGLKKIQQQRTKIQVEKPLTLVILAIVIFLIFFTPYHLMRNVRIASRMKSNSVSKCGKLGVKAAYTITRPIAFLNSITNPIFYFLLGDKFRELFFNKLKSIFSRKAALRE</sequence>
<feature type="transmembrane region" description="Helical" evidence="10">
    <location>
        <begin position="54"/>
        <end position="73"/>
    </location>
</feature>
<evidence type="ECO:0000256" key="1">
    <source>
        <dbReference type="ARBA" id="ARBA00004651"/>
    </source>
</evidence>
<feature type="transmembrane region" description="Helical" evidence="10">
    <location>
        <begin position="20"/>
        <end position="42"/>
    </location>
</feature>
<keyword evidence="2" id="KW-1003">Cell membrane</keyword>
<dbReference type="Pfam" id="PF00001">
    <property type="entry name" value="7tm_1"/>
    <property type="match status" value="1"/>
</dbReference>
<keyword evidence="7 9" id="KW-0675">Receptor</keyword>
<feature type="transmembrane region" description="Helical" evidence="10">
    <location>
        <begin position="225"/>
        <end position="246"/>
    </location>
</feature>
<evidence type="ECO:0000256" key="4">
    <source>
        <dbReference type="ARBA" id="ARBA00022989"/>
    </source>
</evidence>
<gene>
    <name evidence="12" type="ORF">scyTo_0014929</name>
</gene>
<dbReference type="GO" id="GO:0005886">
    <property type="term" value="C:plasma membrane"/>
    <property type="evidence" value="ECO:0007669"/>
    <property type="project" value="UniProtKB-SubCell"/>
</dbReference>
<evidence type="ECO:0000256" key="3">
    <source>
        <dbReference type="ARBA" id="ARBA00022692"/>
    </source>
</evidence>
<dbReference type="STRING" id="75743.A0A401NYC5"/>
<dbReference type="AlphaFoldDB" id="A0A401NYC5"/>
<dbReference type="PRINTS" id="PR00237">
    <property type="entry name" value="GPCRRHODOPSN"/>
</dbReference>
<dbReference type="PROSITE" id="PS50262">
    <property type="entry name" value="G_PROTEIN_RECEP_F1_2"/>
    <property type="match status" value="1"/>
</dbReference>
<evidence type="ECO:0000256" key="8">
    <source>
        <dbReference type="ARBA" id="ARBA00023224"/>
    </source>
</evidence>
<dbReference type="GO" id="GO:0004930">
    <property type="term" value="F:G protein-coupled receptor activity"/>
    <property type="evidence" value="ECO:0007669"/>
    <property type="project" value="UniProtKB-KW"/>
</dbReference>
<dbReference type="OrthoDB" id="9927220at2759"/>
<dbReference type="PROSITE" id="PS00237">
    <property type="entry name" value="G_PROTEIN_RECEP_F1_1"/>
    <property type="match status" value="1"/>
</dbReference>
<keyword evidence="13" id="KW-1185">Reference proteome</keyword>
<evidence type="ECO:0000259" key="11">
    <source>
        <dbReference type="PROSITE" id="PS50262"/>
    </source>
</evidence>
<keyword evidence="5 9" id="KW-0297">G-protein coupled receptor</keyword>
<keyword evidence="6 10" id="KW-0472">Membrane</keyword>